<dbReference type="EMBL" id="LJCO01000017">
    <property type="protein sequence ID" value="KPV44981.1"/>
    <property type="molecule type" value="Genomic_DNA"/>
</dbReference>
<dbReference type="Proteomes" id="UP000050482">
    <property type="component" value="Unassembled WGS sequence"/>
</dbReference>
<evidence type="ECO:0000313" key="2">
    <source>
        <dbReference type="Proteomes" id="UP000050482"/>
    </source>
</evidence>
<dbReference type="Pfam" id="PF22752">
    <property type="entry name" value="DUF488-N3i"/>
    <property type="match status" value="1"/>
</dbReference>
<sequence>MTISIKRIYTPIDKTDGFRVLVDRLWPRGISKDNARLDMWAKELAPSTELRTWFHANTNEFAQFRERYRAELLSSEEARETMHQLERMAAAGPVTLLYSSRFEPENNASVLAELIQEKTFEPPCDDV</sequence>
<dbReference type="PANTHER" id="PTHR36849:SF1">
    <property type="entry name" value="CYTOPLASMIC PROTEIN"/>
    <property type="match status" value="1"/>
</dbReference>
<keyword evidence="2" id="KW-1185">Reference proteome</keyword>
<accession>A0A0N8PPQ5</accession>
<dbReference type="AlphaFoldDB" id="A0A0N8PPQ5"/>
<organism evidence="1 2">
    <name type="scientific">Alicyclobacillus ferrooxydans</name>
    <dbReference type="NCBI Taxonomy" id="471514"/>
    <lineage>
        <taxon>Bacteria</taxon>
        <taxon>Bacillati</taxon>
        <taxon>Bacillota</taxon>
        <taxon>Bacilli</taxon>
        <taxon>Bacillales</taxon>
        <taxon>Alicyclobacillaceae</taxon>
        <taxon>Alicyclobacillus</taxon>
    </lineage>
</organism>
<evidence type="ECO:0008006" key="3">
    <source>
        <dbReference type="Google" id="ProtNLM"/>
    </source>
</evidence>
<dbReference type="PANTHER" id="PTHR36849">
    <property type="entry name" value="CYTOPLASMIC PROTEIN-RELATED"/>
    <property type="match status" value="1"/>
</dbReference>
<dbReference type="InterPro" id="IPR052552">
    <property type="entry name" value="YeaO-like"/>
</dbReference>
<comment type="caution">
    <text evidence="1">The sequence shown here is derived from an EMBL/GenBank/DDBJ whole genome shotgun (WGS) entry which is preliminary data.</text>
</comment>
<evidence type="ECO:0000313" key="1">
    <source>
        <dbReference type="EMBL" id="KPV44981.1"/>
    </source>
</evidence>
<dbReference type="RefSeq" id="WP_054967930.1">
    <property type="nucleotide sequence ID" value="NZ_LJCO01000017.1"/>
</dbReference>
<proteinExistence type="predicted"/>
<gene>
    <name evidence="1" type="ORF">AN477_04200</name>
</gene>
<protein>
    <recommendedName>
        <fullName evidence="3">Uroporphyrin-III methyltransferase</fullName>
    </recommendedName>
</protein>
<dbReference type="PATRIC" id="fig|471514.4.peg.2676"/>
<name>A0A0N8PPQ5_9BACL</name>
<reference evidence="1 2" key="1">
    <citation type="submission" date="2015-09" db="EMBL/GenBank/DDBJ databases">
        <title>Draft genome sequence of Alicyclobacillus ferrooxydans DSM 22381.</title>
        <authorList>
            <person name="Hemp J."/>
        </authorList>
    </citation>
    <scope>NUCLEOTIDE SEQUENCE [LARGE SCALE GENOMIC DNA]</scope>
    <source>
        <strain evidence="1 2">TC-34</strain>
    </source>
</reference>